<evidence type="ECO:0000313" key="2">
    <source>
        <dbReference type="EMBL" id="KAA8559675.1"/>
    </source>
</evidence>
<reference evidence="2 3" key="1">
    <citation type="journal article" date="2018" name="Plant Biotechnol. Rep.">
        <title>Diversity and antifungal activity of endophytic bacteria associated with Panax ginseng seedlings.</title>
        <authorList>
            <person name="Park J.M."/>
            <person name="Hong C.E."/>
            <person name="Jo S.H."/>
        </authorList>
    </citation>
    <scope>NUCLEOTIDE SEQUENCE [LARGE SCALE GENOMIC DNA]</scope>
    <source>
        <strain evidence="2 3">PgKB38</strain>
    </source>
</reference>
<dbReference type="Proteomes" id="UP000323425">
    <property type="component" value="Unassembled WGS sequence"/>
</dbReference>
<evidence type="ECO:0000313" key="3">
    <source>
        <dbReference type="Proteomes" id="UP000323425"/>
    </source>
</evidence>
<protein>
    <recommendedName>
        <fullName evidence="4">Lipoprotein</fullName>
    </recommendedName>
</protein>
<feature type="chain" id="PRO_5024320626" description="Lipoprotein" evidence="1">
    <location>
        <begin position="28"/>
        <end position="141"/>
    </location>
</feature>
<sequence>MNLKNLSLKPLLLIPALGAVLLLSACAGPIPKADPSEAWIGLKEEAPNDLMAERVDGKRVDDGRFFEVPPGDHRLDVTLYEEEPGDDNQQDCQGRVEYKHFKAGEHYTLVESSLGTTVRASLMDGHGKEVAATQDFNCMPG</sequence>
<name>A0A5M9IVY5_9PSED</name>
<evidence type="ECO:0008006" key="4">
    <source>
        <dbReference type="Google" id="ProtNLM"/>
    </source>
</evidence>
<keyword evidence="1" id="KW-0732">Signal</keyword>
<dbReference type="AlphaFoldDB" id="A0A5M9IVY5"/>
<dbReference type="PROSITE" id="PS51257">
    <property type="entry name" value="PROKAR_LIPOPROTEIN"/>
    <property type="match status" value="1"/>
</dbReference>
<gene>
    <name evidence="2" type="ORF">FX985_06053</name>
</gene>
<feature type="signal peptide" evidence="1">
    <location>
        <begin position="1"/>
        <end position="27"/>
    </location>
</feature>
<organism evidence="2 3">
    <name type="scientific">Pseudomonas extremaustralis</name>
    <dbReference type="NCBI Taxonomy" id="359110"/>
    <lineage>
        <taxon>Bacteria</taxon>
        <taxon>Pseudomonadati</taxon>
        <taxon>Pseudomonadota</taxon>
        <taxon>Gammaproteobacteria</taxon>
        <taxon>Pseudomonadales</taxon>
        <taxon>Pseudomonadaceae</taxon>
        <taxon>Pseudomonas</taxon>
    </lineage>
</organism>
<accession>A0A5M9IVY5</accession>
<evidence type="ECO:0000256" key="1">
    <source>
        <dbReference type="SAM" id="SignalP"/>
    </source>
</evidence>
<dbReference type="EMBL" id="VTFH01000002">
    <property type="protein sequence ID" value="KAA8559675.1"/>
    <property type="molecule type" value="Genomic_DNA"/>
</dbReference>
<proteinExistence type="predicted"/>
<comment type="caution">
    <text evidence="2">The sequence shown here is derived from an EMBL/GenBank/DDBJ whole genome shotgun (WGS) entry which is preliminary data.</text>
</comment>